<keyword evidence="5 7" id="KW-1133">Transmembrane helix</keyword>
<dbReference type="SUPFAM" id="SSF82866">
    <property type="entry name" value="Multidrug efflux transporter AcrB transmembrane domain"/>
    <property type="match status" value="2"/>
</dbReference>
<dbReference type="InterPro" id="IPR050545">
    <property type="entry name" value="Mycobact_MmpL"/>
</dbReference>
<dbReference type="Pfam" id="PF03176">
    <property type="entry name" value="MMPL"/>
    <property type="match status" value="2"/>
</dbReference>
<gene>
    <name evidence="9" type="ORF">GCM10009710_23010</name>
</gene>
<organism evidence="9 10">
    <name type="scientific">Aeromicrobium alkaliterrae</name>
    <dbReference type="NCBI Taxonomy" id="302168"/>
    <lineage>
        <taxon>Bacteria</taxon>
        <taxon>Bacillati</taxon>
        <taxon>Actinomycetota</taxon>
        <taxon>Actinomycetes</taxon>
        <taxon>Propionibacteriales</taxon>
        <taxon>Nocardioidaceae</taxon>
        <taxon>Aeromicrobium</taxon>
    </lineage>
</organism>
<feature type="domain" description="Membrane transport protein MMPL" evidence="8">
    <location>
        <begin position="52"/>
        <end position="358"/>
    </location>
</feature>
<name>A0ABN2JXA6_9ACTN</name>
<evidence type="ECO:0000256" key="2">
    <source>
        <dbReference type="ARBA" id="ARBA00010157"/>
    </source>
</evidence>
<keyword evidence="6 7" id="KW-0472">Membrane</keyword>
<feature type="transmembrane region" description="Helical" evidence="7">
    <location>
        <begin position="508"/>
        <end position="525"/>
    </location>
</feature>
<dbReference type="PANTHER" id="PTHR33406">
    <property type="entry name" value="MEMBRANE PROTEIN MJ1562-RELATED"/>
    <property type="match status" value="1"/>
</dbReference>
<evidence type="ECO:0000313" key="9">
    <source>
        <dbReference type="EMBL" id="GAA1742298.1"/>
    </source>
</evidence>
<feature type="transmembrane region" description="Helical" evidence="7">
    <location>
        <begin position="270"/>
        <end position="293"/>
    </location>
</feature>
<feature type="transmembrane region" description="Helical" evidence="7">
    <location>
        <begin position="192"/>
        <end position="209"/>
    </location>
</feature>
<evidence type="ECO:0000256" key="7">
    <source>
        <dbReference type="SAM" id="Phobius"/>
    </source>
</evidence>
<evidence type="ECO:0000256" key="1">
    <source>
        <dbReference type="ARBA" id="ARBA00004651"/>
    </source>
</evidence>
<feature type="transmembrane region" description="Helical" evidence="7">
    <location>
        <begin position="221"/>
        <end position="242"/>
    </location>
</feature>
<comment type="caution">
    <text evidence="9">The sequence shown here is derived from an EMBL/GenBank/DDBJ whole genome shotgun (WGS) entry which is preliminary data.</text>
</comment>
<dbReference type="InterPro" id="IPR004869">
    <property type="entry name" value="MMPL_dom"/>
</dbReference>
<evidence type="ECO:0000256" key="6">
    <source>
        <dbReference type="ARBA" id="ARBA00023136"/>
    </source>
</evidence>
<proteinExistence type="inferred from homology"/>
<reference evidence="9 10" key="1">
    <citation type="journal article" date="2019" name="Int. J. Syst. Evol. Microbiol.">
        <title>The Global Catalogue of Microorganisms (GCM) 10K type strain sequencing project: providing services to taxonomists for standard genome sequencing and annotation.</title>
        <authorList>
            <consortium name="The Broad Institute Genomics Platform"/>
            <consortium name="The Broad Institute Genome Sequencing Center for Infectious Disease"/>
            <person name="Wu L."/>
            <person name="Ma J."/>
        </authorList>
    </citation>
    <scope>NUCLEOTIDE SEQUENCE [LARGE SCALE GENOMIC DNA]</scope>
    <source>
        <strain evidence="9 10">JCM 13518</strain>
    </source>
</reference>
<keyword evidence="3" id="KW-1003">Cell membrane</keyword>
<evidence type="ECO:0000256" key="5">
    <source>
        <dbReference type="ARBA" id="ARBA00022989"/>
    </source>
</evidence>
<dbReference type="Gene3D" id="1.20.1640.10">
    <property type="entry name" value="Multidrug efflux transporter AcrB transmembrane domain"/>
    <property type="match status" value="2"/>
</dbReference>
<evidence type="ECO:0000313" key="10">
    <source>
        <dbReference type="Proteomes" id="UP001501057"/>
    </source>
</evidence>
<feature type="transmembrane region" description="Helical" evidence="7">
    <location>
        <begin position="537"/>
        <end position="558"/>
    </location>
</feature>
<feature type="transmembrane region" description="Helical" evidence="7">
    <location>
        <begin position="299"/>
        <end position="325"/>
    </location>
</feature>
<dbReference type="RefSeq" id="WP_344201581.1">
    <property type="nucleotide sequence ID" value="NZ_BAAAME010000004.1"/>
</dbReference>
<feature type="transmembrane region" description="Helical" evidence="7">
    <location>
        <begin position="359"/>
        <end position="379"/>
    </location>
</feature>
<dbReference type="EMBL" id="BAAAME010000004">
    <property type="protein sequence ID" value="GAA1742298.1"/>
    <property type="molecule type" value="Genomic_DNA"/>
</dbReference>
<sequence>MIDALSRLVTARPWRLLAVTGVFVVVAAVVGGPVTGLLNSDTDSFSDTSSDSSLALDRVAEASGLDATPSVVALVDTDDTDAQAALLEVLDRDEAVGQVAGGPEAGPPFVSDDGERTFYAVTYAAEADGDLATEHLRDELARIDGVTVGGAAVAFQQVNDQVEHDLVTAELLAFPLLFVAALLVFRSAVAALLPLLVGGLTIIASMLVLRGVNEGLEMSVFALNLITGLGLGLAIDYSLFMVSRFREELVRVGPGAEAVRRTVATAGRTVFYSAVTIAGAGLSLLVFPLRFLYSMGVGVVLVALMAAAVSLVVLPAIFAVLQLRVNALAPERWKRAGEAEADPDHRGFWYRLSQFVMRFRVATAVVATVVLLGIGAPFLNVSFTGVDSSVLPESASARVVDDTLRTEFTDADSSPVLVALTAGEGDGAQVASWARQLEGLDGVAAVVPPRYLGDDLWQLDVLTTGAPLDQETKALVDDVRALDAPGEVLVGGTAADHVDQLATIADRIPLALLILGVLTFVTLFLMTGSVVLPVKALLMNLLTVSATFGLLVMIFQWGHLESLLGFTSVGALNSTQPVLIFALVFGLSTDYAVFLLTRIKEARDAGASDREAVALGLQRTGRIVTAAAVLFAIALGAFATSEVVFIKQLGIGVAAAVLIDATIVRAFLVPSLMAMLGRANWWAPKPLRRLHDKIGLHEG</sequence>
<evidence type="ECO:0000256" key="4">
    <source>
        <dbReference type="ARBA" id="ARBA00022692"/>
    </source>
</evidence>
<feature type="transmembrane region" description="Helical" evidence="7">
    <location>
        <begin position="620"/>
        <end position="639"/>
    </location>
</feature>
<evidence type="ECO:0000256" key="3">
    <source>
        <dbReference type="ARBA" id="ARBA00022475"/>
    </source>
</evidence>
<feature type="transmembrane region" description="Helical" evidence="7">
    <location>
        <begin position="578"/>
        <end position="599"/>
    </location>
</feature>
<feature type="domain" description="Membrane transport protein MMPL" evidence="8">
    <location>
        <begin position="460"/>
        <end position="685"/>
    </location>
</feature>
<accession>A0ABN2JXA6</accession>
<protein>
    <submittedName>
        <fullName evidence="9">MMPL family transporter</fullName>
    </submittedName>
</protein>
<comment type="similarity">
    <text evidence="2">Belongs to the resistance-nodulation-cell division (RND) (TC 2.A.6) family. MmpL subfamily.</text>
</comment>
<keyword evidence="10" id="KW-1185">Reference proteome</keyword>
<feature type="transmembrane region" description="Helical" evidence="7">
    <location>
        <begin position="645"/>
        <end position="668"/>
    </location>
</feature>
<evidence type="ECO:0000259" key="8">
    <source>
        <dbReference type="Pfam" id="PF03176"/>
    </source>
</evidence>
<dbReference type="Proteomes" id="UP001501057">
    <property type="component" value="Unassembled WGS sequence"/>
</dbReference>
<comment type="subcellular location">
    <subcellularLocation>
        <location evidence="1">Cell membrane</location>
        <topology evidence="1">Multi-pass membrane protein</topology>
    </subcellularLocation>
</comment>
<feature type="transmembrane region" description="Helical" evidence="7">
    <location>
        <begin position="166"/>
        <end position="185"/>
    </location>
</feature>
<keyword evidence="4 7" id="KW-0812">Transmembrane</keyword>
<dbReference type="PANTHER" id="PTHR33406:SF11">
    <property type="entry name" value="MEMBRANE PROTEIN SCO6666-RELATED"/>
    <property type="match status" value="1"/>
</dbReference>